<dbReference type="EMBL" id="AB701605">
    <property type="protein sequence ID" value="BAO99193.1"/>
    <property type="molecule type" value="Genomic_DNA"/>
</dbReference>
<dbReference type="PANTHER" id="PTHR43244:SF1">
    <property type="entry name" value="5,10-METHYLENETETRAHYDROMETHANOPTERIN REDUCTASE"/>
    <property type="match status" value="1"/>
</dbReference>
<proteinExistence type="predicted"/>
<dbReference type="Pfam" id="PF00296">
    <property type="entry name" value="Bac_luciferase"/>
    <property type="match status" value="1"/>
</dbReference>
<evidence type="ECO:0000256" key="1">
    <source>
        <dbReference type="ARBA" id="ARBA00023002"/>
    </source>
</evidence>
<dbReference type="InterPro" id="IPR050564">
    <property type="entry name" value="F420-G6PD/mer"/>
</dbReference>
<dbReference type="Gene3D" id="3.20.20.30">
    <property type="entry name" value="Luciferase-like domain"/>
    <property type="match status" value="1"/>
</dbReference>
<accession>A0A060PWQ6</accession>
<dbReference type="PANTHER" id="PTHR43244">
    <property type="match status" value="1"/>
</dbReference>
<keyword evidence="1" id="KW-0560">Oxidoreductase</keyword>
<evidence type="ECO:0000259" key="2">
    <source>
        <dbReference type="Pfam" id="PF00296"/>
    </source>
</evidence>
<protein>
    <submittedName>
        <fullName evidence="3">Putative luciferase family protein</fullName>
    </submittedName>
</protein>
<dbReference type="InterPro" id="IPR036661">
    <property type="entry name" value="Luciferase-like_sf"/>
</dbReference>
<dbReference type="AlphaFoldDB" id="A0A060PWQ6"/>
<dbReference type="SUPFAM" id="SSF51679">
    <property type="entry name" value="Bacterial luciferase-like"/>
    <property type="match status" value="1"/>
</dbReference>
<dbReference type="InterPro" id="IPR011251">
    <property type="entry name" value="Luciferase-like_dom"/>
</dbReference>
<organism evidence="3">
    <name type="scientific">Nocardia brasiliensis</name>
    <dbReference type="NCBI Taxonomy" id="37326"/>
    <lineage>
        <taxon>Bacteria</taxon>
        <taxon>Bacillati</taxon>
        <taxon>Actinomycetota</taxon>
        <taxon>Actinomycetes</taxon>
        <taxon>Mycobacteriales</taxon>
        <taxon>Nocardiaceae</taxon>
        <taxon>Nocardia</taxon>
    </lineage>
</organism>
<name>A0A060PWQ6_NOCBR</name>
<feature type="domain" description="Luciferase-like" evidence="2">
    <location>
        <begin position="8"/>
        <end position="311"/>
    </location>
</feature>
<sequence length="344" mass="35792">MRLAVFLTPRHALRLAPAAERLGLEYALAPEGFRGDGVSVLGAAAAVTSRLTLASGLFQAPARSPVLTALTALTLDELSGGRFELGLGVSAADVARGWYAADIRRPLAWLREYVEVVRCALSGAPVRYAGTHWRLPPDDPDGTAAVAQLRAFEPRPELPILLGGVGPRALELAGAIADGWIGAFCSPERISWALEHVRTGRSRSGASLDGFRVLPSIPIGVGPDAASAAVGLRPYYANFLALGRGTGVYAAVATDMGYGAQVQRVHRLVAAGDRAGAAAAVPLELIRRTALLGDANSIGARMAEYAAAGVTTLGLTVLAADFDDQLDVLRTATQALDLAQGVSR</sequence>
<dbReference type="GO" id="GO:0016705">
    <property type="term" value="F:oxidoreductase activity, acting on paired donors, with incorporation or reduction of molecular oxygen"/>
    <property type="evidence" value="ECO:0007669"/>
    <property type="project" value="InterPro"/>
</dbReference>
<dbReference type="CDD" id="cd01097">
    <property type="entry name" value="Tetrahydromethanopterin_reductase"/>
    <property type="match status" value="1"/>
</dbReference>
<reference evidence="3" key="1">
    <citation type="journal article" date="2014" name="BMC Genomics">
        <title>Genome based analysis of type-I polyketide synthase and nonribosomal peptide synthetase gene clusters in seven strains of five representative Nocardia species.</title>
        <authorList>
            <person name="Komaki H."/>
            <person name="Ichikawa N."/>
            <person name="Hosoyama A."/>
            <person name="Takahashi-Nakaguchi A."/>
            <person name="Matsuzawa T."/>
            <person name="Suzuki K."/>
            <person name="Fujita N."/>
            <person name="Gonoi T."/>
        </authorList>
    </citation>
    <scope>NUCLEOTIDE SEQUENCE</scope>
    <source>
        <strain evidence="3">IFM 10847</strain>
    </source>
</reference>
<evidence type="ECO:0000313" key="3">
    <source>
        <dbReference type="EMBL" id="BAO99193.1"/>
    </source>
</evidence>